<dbReference type="EMBL" id="CAMXCT020005669">
    <property type="protein sequence ID" value="CAL1166372.1"/>
    <property type="molecule type" value="Genomic_DNA"/>
</dbReference>
<dbReference type="PANTHER" id="PTHR47936:SF1">
    <property type="entry name" value="PENTATRICOPEPTIDE REPEAT-CONTAINING PROTEIN GUN1, CHLOROPLASTIC"/>
    <property type="match status" value="1"/>
</dbReference>
<protein>
    <submittedName>
        <fullName evidence="3">DCD domain-containing protein</fullName>
    </submittedName>
</protein>
<dbReference type="InterPro" id="IPR011990">
    <property type="entry name" value="TPR-like_helical_dom_sf"/>
</dbReference>
<dbReference type="AlphaFoldDB" id="A0A9P1DMC7"/>
<evidence type="ECO:0000313" key="2">
    <source>
        <dbReference type="EMBL" id="CAI4012997.1"/>
    </source>
</evidence>
<dbReference type="PANTHER" id="PTHR47936">
    <property type="entry name" value="PPR_LONG DOMAIN-CONTAINING PROTEIN"/>
    <property type="match status" value="1"/>
</dbReference>
<sequence length="264" mass="28868">MQSPASWRGTAQIVEEMAWKRLEVNEVSFGMAMNAYGKKSNWQDACMLLEGLSDSQLETNQVISGTFLAACEKGSLWPCALHIVEAHAAQGLEMSGIARNSLLSSVAQQHWERASSLLFHLPVQANIISFNSVQKKGQWSRALALCITLQCSGLTVSITTCNTLISTCNEGDSWQLALVALEHEIIAGLEVDCITRNSLMSRSPWRLAMSLQDQPDWTAGTDVDAFASSSLISSLRATSGWRWGLVKLARTEAERVQYNAAMAA</sequence>
<organism evidence="2">
    <name type="scientific">Cladocopium goreaui</name>
    <dbReference type="NCBI Taxonomy" id="2562237"/>
    <lineage>
        <taxon>Eukaryota</taxon>
        <taxon>Sar</taxon>
        <taxon>Alveolata</taxon>
        <taxon>Dinophyceae</taxon>
        <taxon>Suessiales</taxon>
        <taxon>Symbiodiniaceae</taxon>
        <taxon>Cladocopium</taxon>
    </lineage>
</organism>
<accession>A0A9P1DMC7</accession>
<dbReference type="Proteomes" id="UP001152797">
    <property type="component" value="Unassembled WGS sequence"/>
</dbReference>
<reference evidence="2" key="1">
    <citation type="submission" date="2022-10" db="EMBL/GenBank/DDBJ databases">
        <authorList>
            <person name="Chen Y."/>
            <person name="Dougan E. K."/>
            <person name="Chan C."/>
            <person name="Rhodes N."/>
            <person name="Thang M."/>
        </authorList>
    </citation>
    <scope>NUCLEOTIDE SEQUENCE</scope>
</reference>
<dbReference type="OrthoDB" id="185373at2759"/>
<gene>
    <name evidence="2" type="ORF">C1SCF055_LOCUS38010</name>
</gene>
<name>A0A9P1DMC7_9DINO</name>
<reference evidence="3 4" key="2">
    <citation type="submission" date="2024-05" db="EMBL/GenBank/DDBJ databases">
        <authorList>
            <person name="Chen Y."/>
            <person name="Shah S."/>
            <person name="Dougan E. K."/>
            <person name="Thang M."/>
            <person name="Chan C."/>
        </authorList>
    </citation>
    <scope>NUCLEOTIDE SEQUENCE [LARGE SCALE GENOMIC DNA]</scope>
</reference>
<proteinExistence type="predicted"/>
<dbReference type="GO" id="GO:0031930">
    <property type="term" value="P:mitochondria-nucleus signaling pathway"/>
    <property type="evidence" value="ECO:0007669"/>
    <property type="project" value="TreeGrafter"/>
</dbReference>
<keyword evidence="4" id="KW-1185">Reference proteome</keyword>
<evidence type="ECO:0000313" key="4">
    <source>
        <dbReference type="Proteomes" id="UP001152797"/>
    </source>
</evidence>
<keyword evidence="1" id="KW-0677">Repeat</keyword>
<comment type="caution">
    <text evidence="2">The sequence shown here is derived from an EMBL/GenBank/DDBJ whole genome shotgun (WGS) entry which is preliminary data.</text>
</comment>
<dbReference type="Gene3D" id="1.25.40.10">
    <property type="entry name" value="Tetratricopeptide repeat domain"/>
    <property type="match status" value="2"/>
</dbReference>
<dbReference type="GO" id="GO:0009507">
    <property type="term" value="C:chloroplast"/>
    <property type="evidence" value="ECO:0007669"/>
    <property type="project" value="TreeGrafter"/>
</dbReference>
<dbReference type="EMBL" id="CAMXCT030005669">
    <property type="protein sequence ID" value="CAL4800309.1"/>
    <property type="molecule type" value="Genomic_DNA"/>
</dbReference>
<evidence type="ECO:0000313" key="3">
    <source>
        <dbReference type="EMBL" id="CAL4800309.1"/>
    </source>
</evidence>
<evidence type="ECO:0000256" key="1">
    <source>
        <dbReference type="ARBA" id="ARBA00022737"/>
    </source>
</evidence>
<dbReference type="EMBL" id="CAMXCT010005669">
    <property type="protein sequence ID" value="CAI4012997.1"/>
    <property type="molecule type" value="Genomic_DNA"/>
</dbReference>
<feature type="non-terminal residue" evidence="2">
    <location>
        <position position="1"/>
    </location>
</feature>